<keyword evidence="1" id="KW-0472">Membrane</keyword>
<feature type="transmembrane region" description="Helical" evidence="1">
    <location>
        <begin position="72"/>
        <end position="95"/>
    </location>
</feature>
<proteinExistence type="predicted"/>
<accession>A0A5C6BGC0</accession>
<dbReference type="Proteomes" id="UP000316304">
    <property type="component" value="Unassembled WGS sequence"/>
</dbReference>
<keyword evidence="3" id="KW-1185">Reference proteome</keyword>
<evidence type="ECO:0000256" key="1">
    <source>
        <dbReference type="SAM" id="Phobius"/>
    </source>
</evidence>
<feature type="transmembrane region" description="Helical" evidence="1">
    <location>
        <begin position="16"/>
        <end position="38"/>
    </location>
</feature>
<keyword evidence="1" id="KW-1133">Transmembrane helix</keyword>
<evidence type="ECO:0000313" key="2">
    <source>
        <dbReference type="EMBL" id="TWU10346.1"/>
    </source>
</evidence>
<dbReference type="RefSeq" id="WP_146597579.1">
    <property type="nucleotide sequence ID" value="NZ_SJPT01000019.1"/>
</dbReference>
<organism evidence="2 3">
    <name type="scientific">Novipirellula galeiformis</name>
    <dbReference type="NCBI Taxonomy" id="2528004"/>
    <lineage>
        <taxon>Bacteria</taxon>
        <taxon>Pseudomonadati</taxon>
        <taxon>Planctomycetota</taxon>
        <taxon>Planctomycetia</taxon>
        <taxon>Pirellulales</taxon>
        <taxon>Pirellulaceae</taxon>
        <taxon>Novipirellula</taxon>
    </lineage>
</organism>
<gene>
    <name evidence="2" type="ORF">Pla52o_57200</name>
</gene>
<evidence type="ECO:0000313" key="3">
    <source>
        <dbReference type="Proteomes" id="UP000316304"/>
    </source>
</evidence>
<comment type="caution">
    <text evidence="2">The sequence shown here is derived from an EMBL/GenBank/DDBJ whole genome shotgun (WGS) entry which is preliminary data.</text>
</comment>
<sequence length="97" mass="10749">MSGLLALTGVIFLPSLIWSIFIPGGIVWLCWLLIAVGVKRINNNWFWTFSVLWNVGWLAFFLPAFLDHPPGPVLVVVHYSLAVAFSLIAITLNVVKG</sequence>
<dbReference type="AlphaFoldDB" id="A0A5C6BGC0"/>
<name>A0A5C6BGC0_9BACT</name>
<dbReference type="EMBL" id="SJPT01000019">
    <property type="protein sequence ID" value="TWU10346.1"/>
    <property type="molecule type" value="Genomic_DNA"/>
</dbReference>
<reference evidence="2 3" key="1">
    <citation type="submission" date="2019-02" db="EMBL/GenBank/DDBJ databases">
        <title>Deep-cultivation of Planctomycetes and their phenomic and genomic characterization uncovers novel biology.</title>
        <authorList>
            <person name="Wiegand S."/>
            <person name="Jogler M."/>
            <person name="Boedeker C."/>
            <person name="Pinto D."/>
            <person name="Vollmers J."/>
            <person name="Rivas-Marin E."/>
            <person name="Kohn T."/>
            <person name="Peeters S.H."/>
            <person name="Heuer A."/>
            <person name="Rast P."/>
            <person name="Oberbeckmann S."/>
            <person name="Bunk B."/>
            <person name="Jeske O."/>
            <person name="Meyerdierks A."/>
            <person name="Storesund J.E."/>
            <person name="Kallscheuer N."/>
            <person name="Luecker S."/>
            <person name="Lage O.M."/>
            <person name="Pohl T."/>
            <person name="Merkel B.J."/>
            <person name="Hornburger P."/>
            <person name="Mueller R.-W."/>
            <person name="Bruemmer F."/>
            <person name="Labrenz M."/>
            <person name="Spormann A.M."/>
            <person name="Op Den Camp H."/>
            <person name="Overmann J."/>
            <person name="Amann R."/>
            <person name="Jetten M.S.M."/>
            <person name="Mascher T."/>
            <person name="Medema M.H."/>
            <person name="Devos D.P."/>
            <person name="Kaster A.-K."/>
            <person name="Ovreas L."/>
            <person name="Rohde M."/>
            <person name="Galperin M.Y."/>
            <person name="Jogler C."/>
        </authorList>
    </citation>
    <scope>NUCLEOTIDE SEQUENCE [LARGE SCALE GENOMIC DNA]</scope>
    <source>
        <strain evidence="2 3">Pla52o</strain>
    </source>
</reference>
<feature type="transmembrane region" description="Helical" evidence="1">
    <location>
        <begin position="45"/>
        <end position="66"/>
    </location>
</feature>
<keyword evidence="1" id="KW-0812">Transmembrane</keyword>
<dbReference type="OrthoDB" id="9963842at2"/>
<protein>
    <submittedName>
        <fullName evidence="2">Uncharacterized protein</fullName>
    </submittedName>
</protein>